<dbReference type="EC" id="1.1.1.157" evidence="11"/>
<evidence type="ECO:0000256" key="8">
    <source>
        <dbReference type="PIRSR" id="PIRSR000105-1"/>
    </source>
</evidence>
<dbReference type="NCBIfam" id="NF006143">
    <property type="entry name" value="PRK08293.1"/>
    <property type="match status" value="1"/>
</dbReference>
<evidence type="ECO:0000256" key="5">
    <source>
        <dbReference type="ARBA" id="ARBA00023027"/>
    </source>
</evidence>
<dbReference type="PANTHER" id="PTHR43561:SF3">
    <property type="entry name" value="HYDROXYACYL-COENZYME A DEHYDROGENASE, MITOCHONDRIAL"/>
    <property type="match status" value="1"/>
</dbReference>
<dbReference type="GO" id="GO:0006635">
    <property type="term" value="P:fatty acid beta-oxidation"/>
    <property type="evidence" value="ECO:0007669"/>
    <property type="project" value="TreeGrafter"/>
</dbReference>
<dbReference type="Pfam" id="PF00725">
    <property type="entry name" value="3HCDH"/>
    <property type="match status" value="1"/>
</dbReference>
<dbReference type="EMBL" id="AVBG01000005">
    <property type="protein sequence ID" value="KGP91564.1"/>
    <property type="molecule type" value="Genomic_DNA"/>
</dbReference>
<organism evidence="11 12">
    <name type="scientific">Pontibacillus chungwhensis BH030062</name>
    <dbReference type="NCBI Taxonomy" id="1385513"/>
    <lineage>
        <taxon>Bacteria</taxon>
        <taxon>Bacillati</taxon>
        <taxon>Bacillota</taxon>
        <taxon>Bacilli</taxon>
        <taxon>Bacillales</taxon>
        <taxon>Bacillaceae</taxon>
        <taxon>Pontibacillus</taxon>
    </lineage>
</organism>
<evidence type="ECO:0000256" key="2">
    <source>
        <dbReference type="ARBA" id="ARBA00005086"/>
    </source>
</evidence>
<evidence type="ECO:0000313" key="12">
    <source>
        <dbReference type="Proteomes" id="UP000030153"/>
    </source>
</evidence>
<comment type="caution">
    <text evidence="11">The sequence shown here is derived from an EMBL/GenBank/DDBJ whole genome shotgun (WGS) entry which is preliminary data.</text>
</comment>
<proteinExistence type="predicted"/>
<dbReference type="Proteomes" id="UP000030153">
    <property type="component" value="Unassembled WGS sequence"/>
</dbReference>
<keyword evidence="12" id="KW-1185">Reference proteome</keyword>
<comment type="pathway">
    <text evidence="1">Lipid metabolism; fatty acid beta-oxidation.</text>
</comment>
<feature type="site" description="Important for catalytic activity" evidence="8">
    <location>
        <position position="141"/>
    </location>
</feature>
<dbReference type="PIRSF" id="PIRSF000105">
    <property type="entry name" value="HCDH"/>
    <property type="match status" value="1"/>
</dbReference>
<dbReference type="SUPFAM" id="SSF51735">
    <property type="entry name" value="NAD(P)-binding Rossmann-fold domains"/>
    <property type="match status" value="1"/>
</dbReference>
<dbReference type="InterPro" id="IPR006176">
    <property type="entry name" value="3-OHacyl-CoA_DH_NAD-bd"/>
</dbReference>
<dbReference type="PANTHER" id="PTHR43561">
    <property type="match status" value="1"/>
</dbReference>
<evidence type="ECO:0000256" key="3">
    <source>
        <dbReference type="ARBA" id="ARBA00022832"/>
    </source>
</evidence>
<dbReference type="GO" id="GO:0070403">
    <property type="term" value="F:NAD+ binding"/>
    <property type="evidence" value="ECO:0007669"/>
    <property type="project" value="InterPro"/>
</dbReference>
<protein>
    <submittedName>
        <fullName evidence="11">3-hydroxybutyryl-CoA dehydrogenase</fullName>
        <ecNumber evidence="11">1.1.1.157</ecNumber>
    </submittedName>
</protein>
<dbReference type="OrthoDB" id="9771883at2"/>
<keyword evidence="6" id="KW-0443">Lipid metabolism</keyword>
<evidence type="ECO:0000259" key="9">
    <source>
        <dbReference type="Pfam" id="PF00725"/>
    </source>
</evidence>
<feature type="domain" description="3-hydroxyacyl-CoA dehydrogenase C-terminal" evidence="9">
    <location>
        <begin position="188"/>
        <end position="285"/>
    </location>
</feature>
<dbReference type="Pfam" id="PF02737">
    <property type="entry name" value="3HCDH_N"/>
    <property type="match status" value="1"/>
</dbReference>
<evidence type="ECO:0000256" key="7">
    <source>
        <dbReference type="ARBA" id="ARBA00049556"/>
    </source>
</evidence>
<accession>A0A0A2UUE8</accession>
<dbReference type="InterPro" id="IPR013328">
    <property type="entry name" value="6PGD_dom2"/>
</dbReference>
<dbReference type="STRING" id="1385513.N780_18140"/>
<comment type="pathway">
    <text evidence="2">Lipid metabolism; butanoate metabolism.</text>
</comment>
<comment type="catalytic activity">
    <reaction evidence="7">
        <text>a (3S)-3-hydroxyacyl-CoA + NAD(+) = a 3-oxoacyl-CoA + NADH + H(+)</text>
        <dbReference type="Rhea" id="RHEA:22432"/>
        <dbReference type="ChEBI" id="CHEBI:15378"/>
        <dbReference type="ChEBI" id="CHEBI:57318"/>
        <dbReference type="ChEBI" id="CHEBI:57540"/>
        <dbReference type="ChEBI" id="CHEBI:57945"/>
        <dbReference type="ChEBI" id="CHEBI:90726"/>
        <dbReference type="EC" id="1.1.1.35"/>
    </reaction>
</comment>
<evidence type="ECO:0000259" key="10">
    <source>
        <dbReference type="Pfam" id="PF02737"/>
    </source>
</evidence>
<keyword evidence="4 11" id="KW-0560">Oxidoreductase</keyword>
<dbReference type="AlphaFoldDB" id="A0A0A2UUE8"/>
<dbReference type="GO" id="GO:0003857">
    <property type="term" value="F:(3S)-3-hydroxyacyl-CoA dehydrogenase (NAD+) activity"/>
    <property type="evidence" value="ECO:0007669"/>
    <property type="project" value="UniProtKB-EC"/>
</dbReference>
<keyword evidence="5" id="KW-0520">NAD</keyword>
<evidence type="ECO:0000256" key="1">
    <source>
        <dbReference type="ARBA" id="ARBA00005005"/>
    </source>
</evidence>
<reference evidence="11 12" key="1">
    <citation type="submission" date="2013-08" db="EMBL/GenBank/DDBJ databases">
        <title>Genome of Pontibacillus chungwhensis.</title>
        <authorList>
            <person name="Wang Q."/>
            <person name="Wang G."/>
        </authorList>
    </citation>
    <scope>NUCLEOTIDE SEQUENCE [LARGE SCALE GENOMIC DNA]</scope>
    <source>
        <strain evidence="11 12">BH030062</strain>
    </source>
</reference>
<dbReference type="RefSeq" id="WP_036782317.1">
    <property type="nucleotide sequence ID" value="NZ_AVBG01000005.1"/>
</dbReference>
<dbReference type="InterPro" id="IPR036291">
    <property type="entry name" value="NAD(P)-bd_dom_sf"/>
</dbReference>
<dbReference type="eggNOG" id="COG1250">
    <property type="taxonomic scope" value="Bacteria"/>
</dbReference>
<dbReference type="InterPro" id="IPR008927">
    <property type="entry name" value="6-PGluconate_DH-like_C_sf"/>
</dbReference>
<gene>
    <name evidence="11" type="ORF">N780_18140</name>
</gene>
<dbReference type="GO" id="GO:0008691">
    <property type="term" value="F:3-hydroxybutyryl-CoA dehydrogenase activity"/>
    <property type="evidence" value="ECO:0007669"/>
    <property type="project" value="UniProtKB-EC"/>
</dbReference>
<dbReference type="Gene3D" id="3.40.50.720">
    <property type="entry name" value="NAD(P)-binding Rossmann-like Domain"/>
    <property type="match status" value="1"/>
</dbReference>
<evidence type="ECO:0000256" key="6">
    <source>
        <dbReference type="ARBA" id="ARBA00023098"/>
    </source>
</evidence>
<dbReference type="SUPFAM" id="SSF48179">
    <property type="entry name" value="6-phosphogluconate dehydrogenase C-terminal domain-like"/>
    <property type="match status" value="1"/>
</dbReference>
<dbReference type="InterPro" id="IPR006108">
    <property type="entry name" value="3HC_DH_C"/>
</dbReference>
<evidence type="ECO:0000313" key="11">
    <source>
        <dbReference type="EMBL" id="KGP91564.1"/>
    </source>
</evidence>
<dbReference type="InterPro" id="IPR022694">
    <property type="entry name" value="3-OHacyl-CoA_DH"/>
</dbReference>
<feature type="domain" description="3-hydroxyacyl-CoA dehydrogenase NAD binding" evidence="10">
    <location>
        <begin position="5"/>
        <end position="184"/>
    </location>
</feature>
<evidence type="ECO:0000256" key="4">
    <source>
        <dbReference type="ARBA" id="ARBA00023002"/>
    </source>
</evidence>
<sequence>MDYKHITIAGGGVLGSQIAFQSAFFGFEVTVYDITEEALEEADKRFKTYKGIYQKDMKATNEQVDNTYKRISMSTDLAEAVKNADLVVEAIPEVVSIKEEFYTKLGQVAPEKTVFASNSSTFLPSQFAQFTGRPEKFLALHFANEIWKNNIGEVMKHEGTEEKHFNDLLEFAGAIGMVPIPIYKEQPGYILNSLLVPLLSAAQSLLIKGVSDPETIDKTWVISTGAPVGPFAFLDIIGLHTPYNLQKAKGDAGDEEAAKIAEYLKTEFIDKGHTGKLAGKGFYEYPNPRYLEKDFLK</sequence>
<name>A0A0A2UUE8_9BACI</name>
<dbReference type="Gene3D" id="1.10.1040.10">
    <property type="entry name" value="N-(1-d-carboxylethyl)-l-norvaline Dehydrogenase, domain 2"/>
    <property type="match status" value="1"/>
</dbReference>
<keyword evidence="3" id="KW-0276">Fatty acid metabolism</keyword>
<dbReference type="InterPro" id="IPR052242">
    <property type="entry name" value="Mito_3-hydroxyacyl-CoA_DH"/>
</dbReference>